<protein>
    <submittedName>
        <fullName evidence="2">Uncharacterized protein</fullName>
    </submittedName>
</protein>
<feature type="compositionally biased region" description="Basic and acidic residues" evidence="1">
    <location>
        <begin position="1"/>
        <end position="18"/>
    </location>
</feature>
<evidence type="ECO:0000313" key="2">
    <source>
        <dbReference type="EMBL" id="KAJ5719306.1"/>
    </source>
</evidence>
<dbReference type="EMBL" id="JAQJAN010000011">
    <property type="protein sequence ID" value="KAJ5719306.1"/>
    <property type="molecule type" value="Genomic_DNA"/>
</dbReference>
<feature type="compositionally biased region" description="Polar residues" evidence="1">
    <location>
        <begin position="22"/>
        <end position="43"/>
    </location>
</feature>
<proteinExistence type="predicted"/>
<accession>A0AAD6MUF7</accession>
<evidence type="ECO:0000256" key="1">
    <source>
        <dbReference type="SAM" id="MobiDB-lite"/>
    </source>
</evidence>
<feature type="region of interest" description="Disordered" evidence="1">
    <location>
        <begin position="1"/>
        <end position="52"/>
    </location>
</feature>
<reference evidence="2" key="1">
    <citation type="journal article" date="2023" name="IMA Fungus">
        <title>Comparative genomic study of the Penicillium genus elucidates a diverse pangenome and 15 lateral gene transfer events.</title>
        <authorList>
            <person name="Petersen C."/>
            <person name="Sorensen T."/>
            <person name="Nielsen M.R."/>
            <person name="Sondergaard T.E."/>
            <person name="Sorensen J.L."/>
            <person name="Fitzpatrick D.A."/>
            <person name="Frisvad J.C."/>
            <person name="Nielsen K.L."/>
        </authorList>
    </citation>
    <scope>NUCLEOTIDE SEQUENCE</scope>
    <source>
        <strain evidence="2">IBT 17514</strain>
    </source>
</reference>
<keyword evidence="3" id="KW-1185">Reference proteome</keyword>
<comment type="caution">
    <text evidence="2">The sequence shown here is derived from an EMBL/GenBank/DDBJ whole genome shotgun (WGS) entry which is preliminary data.</text>
</comment>
<dbReference type="Proteomes" id="UP001215712">
    <property type="component" value="Unassembled WGS sequence"/>
</dbReference>
<evidence type="ECO:0000313" key="3">
    <source>
        <dbReference type="Proteomes" id="UP001215712"/>
    </source>
</evidence>
<gene>
    <name evidence="2" type="ORF">N7493_007761</name>
</gene>
<dbReference type="AlphaFoldDB" id="A0AAD6MUF7"/>
<organism evidence="2 3">
    <name type="scientific">Penicillium malachiteum</name>
    <dbReference type="NCBI Taxonomy" id="1324776"/>
    <lineage>
        <taxon>Eukaryota</taxon>
        <taxon>Fungi</taxon>
        <taxon>Dikarya</taxon>
        <taxon>Ascomycota</taxon>
        <taxon>Pezizomycotina</taxon>
        <taxon>Eurotiomycetes</taxon>
        <taxon>Eurotiomycetidae</taxon>
        <taxon>Eurotiales</taxon>
        <taxon>Aspergillaceae</taxon>
        <taxon>Penicillium</taxon>
    </lineage>
</organism>
<sequence length="92" mass="10248">MSSSKQESRFHDSADQHRRLFNATQGQDSNARMHQSAASSNQKKAQENMGPAQLLAEHMDASGNPVPDTTMENKGKDYDVFQAMNAETEDFD</sequence>
<name>A0AAD6MUF7_9EURO</name>
<reference evidence="2" key="2">
    <citation type="submission" date="2023-01" db="EMBL/GenBank/DDBJ databases">
        <authorList>
            <person name="Petersen C."/>
        </authorList>
    </citation>
    <scope>NUCLEOTIDE SEQUENCE</scope>
    <source>
        <strain evidence="2">IBT 17514</strain>
    </source>
</reference>